<dbReference type="PANTHER" id="PTHR43479">
    <property type="entry name" value="ACREF/ENVCD OPERON REPRESSOR-RELATED"/>
    <property type="match status" value="1"/>
</dbReference>
<dbReference type="AlphaFoldDB" id="A0A0N1IWJ7"/>
<evidence type="ECO:0000313" key="5">
    <source>
        <dbReference type="Proteomes" id="UP000037688"/>
    </source>
</evidence>
<gene>
    <name evidence="4" type="ORF">AMS66_20715</name>
</gene>
<keyword evidence="5" id="KW-1185">Reference proteome</keyword>
<dbReference type="Gene3D" id="1.10.357.10">
    <property type="entry name" value="Tetracycline Repressor, domain 2"/>
    <property type="match status" value="1"/>
</dbReference>
<dbReference type="Pfam" id="PF00440">
    <property type="entry name" value="TetR_N"/>
    <property type="match status" value="1"/>
</dbReference>
<name>A0A0N1IWJ7_9BACL</name>
<dbReference type="OrthoDB" id="9810250at2"/>
<dbReference type="Proteomes" id="UP000037688">
    <property type="component" value="Unassembled WGS sequence"/>
</dbReference>
<evidence type="ECO:0000259" key="3">
    <source>
        <dbReference type="PROSITE" id="PS50977"/>
    </source>
</evidence>
<keyword evidence="1 2" id="KW-0238">DNA-binding</keyword>
<dbReference type="EMBL" id="LITU01000070">
    <property type="protein sequence ID" value="KOY14411.1"/>
    <property type="molecule type" value="Genomic_DNA"/>
</dbReference>
<evidence type="ECO:0000256" key="1">
    <source>
        <dbReference type="ARBA" id="ARBA00023125"/>
    </source>
</evidence>
<dbReference type="PATRIC" id="fig|1705561.3.peg.4319"/>
<dbReference type="SUPFAM" id="SSF46689">
    <property type="entry name" value="Homeodomain-like"/>
    <property type="match status" value="1"/>
</dbReference>
<proteinExistence type="predicted"/>
<reference evidence="4 5" key="1">
    <citation type="submission" date="2015-08" db="EMBL/GenBank/DDBJ databases">
        <title>Draft genome sequence of cellulolytic and xylanolytic Paenibacillus sp. A59, isolated from a decaying forest soil from Patagonia, Argentina.</title>
        <authorList>
            <person name="Ghio S."/>
            <person name="Caceres A.M."/>
            <person name="Talia P."/>
            <person name="Grasso D."/>
            <person name="Campos E."/>
        </authorList>
    </citation>
    <scope>NUCLEOTIDE SEQUENCE [LARGE SCALE GENOMIC DNA]</scope>
    <source>
        <strain evidence="4 5">A59</strain>
    </source>
</reference>
<evidence type="ECO:0000313" key="4">
    <source>
        <dbReference type="EMBL" id="KOY14411.1"/>
    </source>
</evidence>
<dbReference type="PROSITE" id="PS50977">
    <property type="entry name" value="HTH_TETR_2"/>
    <property type="match status" value="1"/>
</dbReference>
<protein>
    <recommendedName>
        <fullName evidence="3">HTH tetR-type domain-containing protein</fullName>
    </recommendedName>
</protein>
<comment type="caution">
    <text evidence="4">The sequence shown here is derived from an EMBL/GenBank/DDBJ whole genome shotgun (WGS) entry which is preliminary data.</text>
</comment>
<feature type="DNA-binding region" description="H-T-H motif" evidence="2">
    <location>
        <begin position="36"/>
        <end position="55"/>
    </location>
</feature>
<dbReference type="InterPro" id="IPR050624">
    <property type="entry name" value="HTH-type_Tx_Regulator"/>
</dbReference>
<accession>A0A0N1IWJ7</accession>
<dbReference type="InterPro" id="IPR001647">
    <property type="entry name" value="HTH_TetR"/>
</dbReference>
<sequence length="212" mass="24306">MLIIEHPQDRRARRTQDAIIAAAVSLILEKGAEAVTIRDITERADYNRGTFYLHFPGKPELLQFILDDFMQGVGQAYASPYAKLKEVDMTALLPSTMPVFEYIEAHQDIFRALMTMHGDMGTRLCNMFRTYLTEDFVLVTEDSDYTINYDIMLSYLVSATVGVIMHWAEIGFKYSSHYMGEQLTALINIKPTRLLIEPGQKGRTIHERMLQD</sequence>
<dbReference type="PANTHER" id="PTHR43479:SF7">
    <property type="entry name" value="TETR-FAMILY TRANSCRIPTIONAL REGULATOR"/>
    <property type="match status" value="1"/>
</dbReference>
<feature type="domain" description="HTH tetR-type" evidence="3">
    <location>
        <begin position="13"/>
        <end position="73"/>
    </location>
</feature>
<dbReference type="RefSeq" id="WP_053782596.1">
    <property type="nucleotide sequence ID" value="NZ_LITU01000070.1"/>
</dbReference>
<dbReference type="GO" id="GO:0003677">
    <property type="term" value="F:DNA binding"/>
    <property type="evidence" value="ECO:0007669"/>
    <property type="project" value="UniProtKB-UniRule"/>
</dbReference>
<organism evidence="4 5">
    <name type="scientific">Paenibacillus xylanivorans</name>
    <dbReference type="NCBI Taxonomy" id="1705561"/>
    <lineage>
        <taxon>Bacteria</taxon>
        <taxon>Bacillati</taxon>
        <taxon>Bacillota</taxon>
        <taxon>Bacilli</taxon>
        <taxon>Bacillales</taxon>
        <taxon>Paenibacillaceae</taxon>
        <taxon>Paenibacillus</taxon>
    </lineage>
</organism>
<dbReference type="InterPro" id="IPR009057">
    <property type="entry name" value="Homeodomain-like_sf"/>
</dbReference>
<dbReference type="Pfam" id="PF14278">
    <property type="entry name" value="TetR_C_8"/>
    <property type="match status" value="1"/>
</dbReference>
<evidence type="ECO:0000256" key="2">
    <source>
        <dbReference type="PROSITE-ProRule" id="PRU00335"/>
    </source>
</evidence>
<dbReference type="InterPro" id="IPR039532">
    <property type="entry name" value="TetR_C_Firmicutes"/>
</dbReference>
<dbReference type="PRINTS" id="PR00455">
    <property type="entry name" value="HTHTETR"/>
</dbReference>